<accession>A0AAV4BLX0</accession>
<dbReference type="AlphaFoldDB" id="A0AAV4BLX0"/>
<feature type="domain" description="Gamma-glutamylcyclotransferase AIG2-like" evidence="4">
    <location>
        <begin position="11"/>
        <end position="110"/>
    </location>
</feature>
<sequence>MEDPTTGAATMLGTGELVNKYPLVVGTEYHLPFLLLAEGKGENVEGEIYEIDDQKLDWLDEFESHPDFYRRQLAQVKVAGEEFQVNGKMVTPGQVCQCWVYFLPKFKPKMLNLKMLKTYSSLSGEHPPYNTSEEVESLDDV</sequence>
<dbReference type="InterPro" id="IPR036568">
    <property type="entry name" value="GGCT-like_sf"/>
</dbReference>
<dbReference type="Proteomes" id="UP000735302">
    <property type="component" value="Unassembled WGS sequence"/>
</dbReference>
<evidence type="ECO:0000259" key="4">
    <source>
        <dbReference type="Pfam" id="PF06094"/>
    </source>
</evidence>
<dbReference type="EMBL" id="BLXT01005154">
    <property type="protein sequence ID" value="GFO20397.1"/>
    <property type="molecule type" value="Genomic_DNA"/>
</dbReference>
<dbReference type="InterPro" id="IPR009288">
    <property type="entry name" value="AIG2-like_dom"/>
</dbReference>
<dbReference type="CDD" id="cd06661">
    <property type="entry name" value="GGCT_like"/>
    <property type="match status" value="1"/>
</dbReference>
<evidence type="ECO:0000256" key="1">
    <source>
        <dbReference type="ARBA" id="ARBA00008861"/>
    </source>
</evidence>
<reference evidence="5 6" key="1">
    <citation type="journal article" date="2021" name="Elife">
        <title>Chloroplast acquisition without the gene transfer in kleptoplastic sea slugs, Plakobranchus ocellatus.</title>
        <authorList>
            <person name="Maeda T."/>
            <person name="Takahashi S."/>
            <person name="Yoshida T."/>
            <person name="Shimamura S."/>
            <person name="Takaki Y."/>
            <person name="Nagai Y."/>
            <person name="Toyoda A."/>
            <person name="Suzuki Y."/>
            <person name="Arimoto A."/>
            <person name="Ishii H."/>
            <person name="Satoh N."/>
            <person name="Nishiyama T."/>
            <person name="Hasebe M."/>
            <person name="Maruyama T."/>
            <person name="Minagawa J."/>
            <person name="Obokata J."/>
            <person name="Shigenobu S."/>
        </authorList>
    </citation>
    <scope>NUCLEOTIDE SEQUENCE [LARGE SCALE GENOMIC DNA]</scope>
</reference>
<evidence type="ECO:0000256" key="2">
    <source>
        <dbReference type="PIRSR" id="PIRSR639126-1"/>
    </source>
</evidence>
<proteinExistence type="inferred from homology"/>
<dbReference type="SUPFAM" id="SSF110857">
    <property type="entry name" value="Gamma-glutamyl cyclotransferase-like"/>
    <property type="match status" value="1"/>
</dbReference>
<dbReference type="GO" id="GO:0061929">
    <property type="term" value="F:gamma-glutamylaminecyclotransferase activity"/>
    <property type="evidence" value="ECO:0007669"/>
    <property type="project" value="InterPro"/>
</dbReference>
<evidence type="ECO:0000313" key="6">
    <source>
        <dbReference type="Proteomes" id="UP000735302"/>
    </source>
</evidence>
<feature type="active site" description="Proton acceptor" evidence="2">
    <location>
        <position position="63"/>
    </location>
</feature>
<keyword evidence="6" id="KW-1185">Reference proteome</keyword>
<dbReference type="PANTHER" id="PTHR12510:SF4">
    <property type="entry name" value="GAMMA-GLUTAMYLAMINECYCLOTRANSFERASE"/>
    <property type="match status" value="1"/>
</dbReference>
<dbReference type="GO" id="GO:0005829">
    <property type="term" value="C:cytosol"/>
    <property type="evidence" value="ECO:0007669"/>
    <property type="project" value="TreeGrafter"/>
</dbReference>
<organism evidence="5 6">
    <name type="scientific">Plakobranchus ocellatus</name>
    <dbReference type="NCBI Taxonomy" id="259542"/>
    <lineage>
        <taxon>Eukaryota</taxon>
        <taxon>Metazoa</taxon>
        <taxon>Spiralia</taxon>
        <taxon>Lophotrochozoa</taxon>
        <taxon>Mollusca</taxon>
        <taxon>Gastropoda</taxon>
        <taxon>Heterobranchia</taxon>
        <taxon>Euthyneura</taxon>
        <taxon>Panpulmonata</taxon>
        <taxon>Sacoglossa</taxon>
        <taxon>Placobranchoidea</taxon>
        <taxon>Plakobranchidae</taxon>
        <taxon>Plakobranchus</taxon>
    </lineage>
</organism>
<comment type="similarity">
    <text evidence="1 3">Belongs to the gamma-glutamylcyclotransferase family.</text>
</comment>
<protein>
    <recommendedName>
        <fullName evidence="3">Gamma-glutamylcyclotransferase family protein</fullName>
    </recommendedName>
</protein>
<dbReference type="InterPro" id="IPR013024">
    <property type="entry name" value="GGCT-like"/>
</dbReference>
<comment type="caution">
    <text evidence="5">The sequence shown here is derived from an EMBL/GenBank/DDBJ whole genome shotgun (WGS) entry which is preliminary data.</text>
</comment>
<dbReference type="InterPro" id="IPR039126">
    <property type="entry name" value="GGACT"/>
</dbReference>
<dbReference type="Gene3D" id="3.10.490.10">
    <property type="entry name" value="Gamma-glutamyl cyclotransferase-like"/>
    <property type="match status" value="1"/>
</dbReference>
<dbReference type="PANTHER" id="PTHR12510">
    <property type="entry name" value="TROPONIN C-AKIN-1 PROTEIN"/>
    <property type="match status" value="1"/>
</dbReference>
<name>A0AAV4BLX0_9GAST</name>
<gene>
    <name evidence="5" type="ORF">PoB_004690200</name>
</gene>
<evidence type="ECO:0000313" key="5">
    <source>
        <dbReference type="EMBL" id="GFO20397.1"/>
    </source>
</evidence>
<dbReference type="Pfam" id="PF06094">
    <property type="entry name" value="GGACT"/>
    <property type="match status" value="1"/>
</dbReference>
<evidence type="ECO:0000256" key="3">
    <source>
        <dbReference type="RuleBase" id="RU367036"/>
    </source>
</evidence>